<name>A0A3P8V1Q9_CYNSE</name>
<dbReference type="InterPro" id="IPR020095">
    <property type="entry name" value="PsdUridine_synth_TruA_C"/>
</dbReference>
<accession>A0A3P8V1Q9</accession>
<sequence>GLVCSSFFSVYGRAAAAAGVRLSVCRSSLSSRGGTVTQNGSWKHGRRITTTGETGAAPWRPGAVRVPPQQLPAKGIQNYLEDAVRKLRPLNPVSLSVSSRTDTGVHALSNSAHFDLQRKKDQPPFTEDILVKALNYHLGTEEIRVTHAHRVPDNFHARYCARSRTYVYRIAPGISHPTMLPLTEHNLCWGFCNTELDIGAMHEAAALLVGTHDFSTFRAVSSDLPFKNPVKTLEVADIRPGASFCLSHFHRTIPFWELTFRSKSFLYRQVRRMTGALVAVGQGRLSVSQLKDLLEAQDSNAYPQGLTAPPQGLFLTRVDYMDSGEEVTVSSGKCWIRKVTQRSLFTY</sequence>
<dbReference type="GO" id="GO:0031119">
    <property type="term" value="P:tRNA pseudouridine synthesis"/>
    <property type="evidence" value="ECO:0007669"/>
    <property type="project" value="TreeGrafter"/>
</dbReference>
<feature type="domain" description="Pseudouridine synthase I TruA alpha/beta" evidence="7">
    <location>
        <begin position="204"/>
        <end position="320"/>
    </location>
</feature>
<dbReference type="GO" id="GO:0160147">
    <property type="term" value="F:tRNA pseudouridine(38-40) synthase activity"/>
    <property type="evidence" value="ECO:0007669"/>
    <property type="project" value="UniProtKB-EC"/>
</dbReference>
<comment type="similarity">
    <text evidence="1 5">Belongs to the tRNA pseudouridine synthase TruA family.</text>
</comment>
<evidence type="ECO:0000313" key="8">
    <source>
        <dbReference type="Ensembl" id="ENSCSEP00000008029.1"/>
    </source>
</evidence>
<comment type="catalytic activity">
    <reaction evidence="4">
        <text>a uridine in tRNA = a pseudouridine in tRNA</text>
        <dbReference type="Rhea" id="RHEA:54572"/>
        <dbReference type="Rhea" id="RHEA-COMP:13339"/>
        <dbReference type="Rhea" id="RHEA-COMP:13934"/>
        <dbReference type="ChEBI" id="CHEBI:65314"/>
        <dbReference type="ChEBI" id="CHEBI:65315"/>
    </reaction>
</comment>
<keyword evidence="3 5" id="KW-0413">Isomerase</keyword>
<dbReference type="PANTHER" id="PTHR11142">
    <property type="entry name" value="PSEUDOURIDYLATE SYNTHASE"/>
    <property type="match status" value="1"/>
</dbReference>
<evidence type="ECO:0000256" key="3">
    <source>
        <dbReference type="ARBA" id="ARBA00023235"/>
    </source>
</evidence>
<dbReference type="GeneTree" id="ENSGT00950000183160"/>
<dbReference type="Proteomes" id="UP000265120">
    <property type="component" value="Chromosome 11"/>
</dbReference>
<protein>
    <recommendedName>
        <fullName evidence="5">tRNA pseudouridine synthase</fullName>
        <ecNumber evidence="5">5.4.99.12</ecNumber>
    </recommendedName>
</protein>
<dbReference type="FunCoup" id="A0A3P8V1Q9">
    <property type="interactions" value="203"/>
</dbReference>
<dbReference type="STRING" id="244447.ENSCSEP00000008029"/>
<dbReference type="InterPro" id="IPR020103">
    <property type="entry name" value="PsdUridine_synth_cat_dom_sf"/>
</dbReference>
<reference evidence="8" key="2">
    <citation type="submission" date="2025-08" db="UniProtKB">
        <authorList>
            <consortium name="Ensembl"/>
        </authorList>
    </citation>
    <scope>IDENTIFICATION</scope>
</reference>
<dbReference type="HAMAP" id="MF_00171">
    <property type="entry name" value="TruA"/>
    <property type="match status" value="1"/>
</dbReference>
<evidence type="ECO:0000256" key="6">
    <source>
        <dbReference type="SAM" id="MobiDB-lite"/>
    </source>
</evidence>
<evidence type="ECO:0000313" key="9">
    <source>
        <dbReference type="Proteomes" id="UP000265120"/>
    </source>
</evidence>
<organism evidence="8 9">
    <name type="scientific">Cynoglossus semilaevis</name>
    <name type="common">Tongue sole</name>
    <dbReference type="NCBI Taxonomy" id="244447"/>
    <lineage>
        <taxon>Eukaryota</taxon>
        <taxon>Metazoa</taxon>
        <taxon>Chordata</taxon>
        <taxon>Craniata</taxon>
        <taxon>Vertebrata</taxon>
        <taxon>Euteleostomi</taxon>
        <taxon>Actinopterygii</taxon>
        <taxon>Neopterygii</taxon>
        <taxon>Teleostei</taxon>
        <taxon>Neoteleostei</taxon>
        <taxon>Acanthomorphata</taxon>
        <taxon>Carangaria</taxon>
        <taxon>Pleuronectiformes</taxon>
        <taxon>Pleuronectoidei</taxon>
        <taxon>Cynoglossidae</taxon>
        <taxon>Cynoglossinae</taxon>
        <taxon>Cynoglossus</taxon>
    </lineage>
</organism>
<evidence type="ECO:0000256" key="4">
    <source>
        <dbReference type="ARBA" id="ARBA00036943"/>
    </source>
</evidence>
<evidence type="ECO:0000259" key="7">
    <source>
        <dbReference type="Pfam" id="PF01416"/>
    </source>
</evidence>
<dbReference type="Pfam" id="PF01416">
    <property type="entry name" value="PseudoU_synth_1"/>
    <property type="match status" value="1"/>
</dbReference>
<dbReference type="FunFam" id="3.30.70.580:FF:000011">
    <property type="entry name" value="tRNA pseudouridine synthase"/>
    <property type="match status" value="1"/>
</dbReference>
<dbReference type="Gene3D" id="3.30.70.580">
    <property type="entry name" value="Pseudouridine synthase I, catalytic domain, N-terminal subdomain"/>
    <property type="match status" value="1"/>
</dbReference>
<evidence type="ECO:0000256" key="2">
    <source>
        <dbReference type="ARBA" id="ARBA00022694"/>
    </source>
</evidence>
<reference evidence="8" key="3">
    <citation type="submission" date="2025-09" db="UniProtKB">
        <authorList>
            <consortium name="Ensembl"/>
        </authorList>
    </citation>
    <scope>IDENTIFICATION</scope>
</reference>
<evidence type="ECO:0000256" key="5">
    <source>
        <dbReference type="RuleBase" id="RU003792"/>
    </source>
</evidence>
<dbReference type="GO" id="GO:0003723">
    <property type="term" value="F:RNA binding"/>
    <property type="evidence" value="ECO:0007669"/>
    <property type="project" value="InterPro"/>
</dbReference>
<proteinExistence type="inferred from homology"/>
<dbReference type="FunFam" id="3.30.70.660:FF:000006">
    <property type="entry name" value="tRNA pseudouridine synthase"/>
    <property type="match status" value="1"/>
</dbReference>
<dbReference type="InterPro" id="IPR020094">
    <property type="entry name" value="TruA/RsuA/RluB/E/F_N"/>
</dbReference>
<keyword evidence="9" id="KW-1185">Reference proteome</keyword>
<dbReference type="AlphaFoldDB" id="A0A3P8V1Q9"/>
<evidence type="ECO:0000256" key="1">
    <source>
        <dbReference type="ARBA" id="ARBA00009375"/>
    </source>
</evidence>
<feature type="region of interest" description="Disordered" evidence="6">
    <location>
        <begin position="31"/>
        <end position="59"/>
    </location>
</feature>
<dbReference type="PANTHER" id="PTHR11142:SF0">
    <property type="entry name" value="TRNA PSEUDOURIDINE SYNTHASE-LIKE 1"/>
    <property type="match status" value="1"/>
</dbReference>
<dbReference type="InterPro" id="IPR020097">
    <property type="entry name" value="PsdUridine_synth_TruA_a/b_dom"/>
</dbReference>
<dbReference type="SUPFAM" id="SSF55120">
    <property type="entry name" value="Pseudouridine synthase"/>
    <property type="match status" value="1"/>
</dbReference>
<comment type="catalytic activity">
    <reaction evidence="5">
        <text>uridine(38/39/40) in tRNA = pseudouridine(38/39/40) in tRNA</text>
        <dbReference type="Rhea" id="RHEA:22376"/>
        <dbReference type="Rhea" id="RHEA-COMP:10085"/>
        <dbReference type="Rhea" id="RHEA-COMP:10087"/>
        <dbReference type="ChEBI" id="CHEBI:65314"/>
        <dbReference type="ChEBI" id="CHEBI:65315"/>
        <dbReference type="EC" id="5.4.99.12"/>
    </reaction>
</comment>
<dbReference type="CDD" id="cd02570">
    <property type="entry name" value="PseudoU_synth_EcTruA"/>
    <property type="match status" value="1"/>
</dbReference>
<dbReference type="InterPro" id="IPR001406">
    <property type="entry name" value="PsdUridine_synth_TruA"/>
</dbReference>
<dbReference type="Ensembl" id="ENSCSET00000008115.1">
    <property type="protein sequence ID" value="ENSCSEP00000008029.1"/>
    <property type="gene ID" value="ENSCSEG00000005159.1"/>
</dbReference>
<dbReference type="Gene3D" id="3.30.70.660">
    <property type="entry name" value="Pseudouridine synthase I, catalytic domain, C-terminal subdomain"/>
    <property type="match status" value="1"/>
</dbReference>
<reference evidence="8 9" key="1">
    <citation type="journal article" date="2014" name="Nat. Genet.">
        <title>Whole-genome sequence of a flatfish provides insights into ZW sex chromosome evolution and adaptation to a benthic lifestyle.</title>
        <authorList>
            <person name="Chen S."/>
            <person name="Zhang G."/>
            <person name="Shao C."/>
            <person name="Huang Q."/>
            <person name="Liu G."/>
            <person name="Zhang P."/>
            <person name="Song W."/>
            <person name="An N."/>
            <person name="Chalopin D."/>
            <person name="Volff J.N."/>
            <person name="Hong Y."/>
            <person name="Li Q."/>
            <person name="Sha Z."/>
            <person name="Zhou H."/>
            <person name="Xie M."/>
            <person name="Yu Q."/>
            <person name="Liu Y."/>
            <person name="Xiang H."/>
            <person name="Wang N."/>
            <person name="Wu K."/>
            <person name="Yang C."/>
            <person name="Zhou Q."/>
            <person name="Liao X."/>
            <person name="Yang L."/>
            <person name="Hu Q."/>
            <person name="Zhang J."/>
            <person name="Meng L."/>
            <person name="Jin L."/>
            <person name="Tian Y."/>
            <person name="Lian J."/>
            <person name="Yang J."/>
            <person name="Miao G."/>
            <person name="Liu S."/>
            <person name="Liang Z."/>
            <person name="Yan F."/>
            <person name="Li Y."/>
            <person name="Sun B."/>
            <person name="Zhang H."/>
            <person name="Zhang J."/>
            <person name="Zhu Y."/>
            <person name="Du M."/>
            <person name="Zhao Y."/>
            <person name="Schartl M."/>
            <person name="Tang Q."/>
            <person name="Wang J."/>
        </authorList>
    </citation>
    <scope>NUCLEOTIDE SEQUENCE</scope>
</reference>
<dbReference type="InParanoid" id="A0A3P8V1Q9"/>
<dbReference type="EC" id="5.4.99.12" evidence="5"/>
<keyword evidence="2 5" id="KW-0819">tRNA processing</keyword>